<reference evidence="4" key="1">
    <citation type="submission" date="2018-05" db="EMBL/GenBank/DDBJ databases">
        <authorList>
            <person name="Lanie J.A."/>
            <person name="Ng W.-L."/>
            <person name="Kazmierczak K.M."/>
            <person name="Andrzejewski T.M."/>
            <person name="Davidsen T.M."/>
            <person name="Wayne K.J."/>
            <person name="Tettelin H."/>
            <person name="Glass J.I."/>
            <person name="Rusch D."/>
            <person name="Podicherti R."/>
            <person name="Tsui H.-C.T."/>
            <person name="Winkler M.E."/>
        </authorList>
    </citation>
    <scope>NUCLEOTIDE SEQUENCE</scope>
</reference>
<dbReference type="GO" id="GO:0006281">
    <property type="term" value="P:DNA repair"/>
    <property type="evidence" value="ECO:0007669"/>
    <property type="project" value="InterPro"/>
</dbReference>
<keyword evidence="1" id="KW-0378">Hydrolase</keyword>
<keyword evidence="2" id="KW-0067">ATP-binding</keyword>
<dbReference type="Pfam" id="PF00271">
    <property type="entry name" value="Helicase_C"/>
    <property type="match status" value="1"/>
</dbReference>
<keyword evidence="2" id="KW-0347">Helicase</keyword>
<organism evidence="4">
    <name type="scientific">marine metagenome</name>
    <dbReference type="NCBI Taxonomy" id="408172"/>
    <lineage>
        <taxon>unclassified sequences</taxon>
        <taxon>metagenomes</taxon>
        <taxon>ecological metagenomes</taxon>
    </lineage>
</organism>
<name>A0A383BUF4_9ZZZZ</name>
<gene>
    <name evidence="4" type="ORF">METZ01_LOCUS475789</name>
</gene>
<dbReference type="InterPro" id="IPR037235">
    <property type="entry name" value="TRCF-like_C_D7"/>
</dbReference>
<evidence type="ECO:0000256" key="1">
    <source>
        <dbReference type="ARBA" id="ARBA00022801"/>
    </source>
</evidence>
<dbReference type="PROSITE" id="PS51194">
    <property type="entry name" value="HELICASE_CTER"/>
    <property type="match status" value="1"/>
</dbReference>
<accession>A0A383BUF4</accession>
<dbReference type="InterPro" id="IPR001650">
    <property type="entry name" value="Helicase_C-like"/>
</dbReference>
<evidence type="ECO:0000256" key="2">
    <source>
        <dbReference type="ARBA" id="ARBA00022806"/>
    </source>
</evidence>
<feature type="domain" description="Helicase C-terminal" evidence="3">
    <location>
        <begin position="1"/>
        <end position="143"/>
    </location>
</feature>
<dbReference type="InterPro" id="IPR027417">
    <property type="entry name" value="P-loop_NTPase"/>
</dbReference>
<sequence length="244" mass="27441">QVYFVHNDIDSIQNVSHKLQNLFPKNYVECIHGQEASGKIEKKMVAFISGKIDVLVCTSIIESGIDVPAANCIIINNSHLFGLSQLYQMRGRVGRGRQQAYAYLLVPKRILLSEKALKRIKSIEENISLGSGYNISMTDMEIRGSGSLFGYRQSGGGGSMGYEMYTRMVQRVLYESGRLGLGFRILPEDVVVELYKKRFIPEKYIALESVRMSVYKSLAVATLDKELDDILYNLVNRFGPVPDP</sequence>
<dbReference type="Gene3D" id="3.40.50.300">
    <property type="entry name" value="P-loop containing nucleotide triphosphate hydrolases"/>
    <property type="match status" value="1"/>
</dbReference>
<dbReference type="EMBL" id="UINC01202913">
    <property type="protein sequence ID" value="SVE22935.1"/>
    <property type="molecule type" value="Genomic_DNA"/>
</dbReference>
<dbReference type="PANTHER" id="PTHR47964:SF1">
    <property type="entry name" value="ATP-DEPENDENT DNA HELICASE HOMOLOG RECG, CHLOROPLASTIC"/>
    <property type="match status" value="1"/>
</dbReference>
<dbReference type="GO" id="GO:0003678">
    <property type="term" value="F:DNA helicase activity"/>
    <property type="evidence" value="ECO:0007669"/>
    <property type="project" value="TreeGrafter"/>
</dbReference>
<dbReference type="AlphaFoldDB" id="A0A383BUF4"/>
<evidence type="ECO:0000259" key="3">
    <source>
        <dbReference type="PROSITE" id="PS51194"/>
    </source>
</evidence>
<feature type="non-terminal residue" evidence="4">
    <location>
        <position position="244"/>
    </location>
</feature>
<dbReference type="GO" id="GO:0016787">
    <property type="term" value="F:hydrolase activity"/>
    <property type="evidence" value="ECO:0007669"/>
    <property type="project" value="UniProtKB-KW"/>
</dbReference>
<protein>
    <recommendedName>
        <fullName evidence="3">Helicase C-terminal domain-containing protein</fullName>
    </recommendedName>
</protein>
<dbReference type="Gene3D" id="3.90.1150.50">
    <property type="entry name" value="Transcription-repair-coupling factor, D7 domain"/>
    <property type="match status" value="1"/>
</dbReference>
<feature type="non-terminal residue" evidence="4">
    <location>
        <position position="1"/>
    </location>
</feature>
<dbReference type="InterPro" id="IPR005118">
    <property type="entry name" value="TRCF_C"/>
</dbReference>
<dbReference type="PANTHER" id="PTHR47964">
    <property type="entry name" value="ATP-DEPENDENT DNA HELICASE HOMOLOG RECG, CHLOROPLASTIC"/>
    <property type="match status" value="1"/>
</dbReference>
<dbReference type="Pfam" id="PF03461">
    <property type="entry name" value="TRCF"/>
    <property type="match status" value="1"/>
</dbReference>
<dbReference type="SUPFAM" id="SSF52540">
    <property type="entry name" value="P-loop containing nucleoside triphosphate hydrolases"/>
    <property type="match status" value="1"/>
</dbReference>
<keyword evidence="2" id="KW-0547">Nucleotide-binding</keyword>
<evidence type="ECO:0000313" key="4">
    <source>
        <dbReference type="EMBL" id="SVE22935.1"/>
    </source>
</evidence>
<dbReference type="SUPFAM" id="SSF143517">
    <property type="entry name" value="TRCF domain-like"/>
    <property type="match status" value="1"/>
</dbReference>
<proteinExistence type="predicted"/>
<dbReference type="InterPro" id="IPR047112">
    <property type="entry name" value="RecG/Mfd"/>
</dbReference>
<dbReference type="SMART" id="SM00490">
    <property type="entry name" value="HELICc"/>
    <property type="match status" value="1"/>
</dbReference>